<dbReference type="AlphaFoldDB" id="A0A378JLA6"/>
<name>A0A378JLA6_9GAMM</name>
<dbReference type="RefSeq" id="WP_160116177.1">
    <property type="nucleotide sequence ID" value="NZ_CAAAHP010000001.1"/>
</dbReference>
<evidence type="ECO:0000313" key="1">
    <source>
        <dbReference type="EMBL" id="STX51468.1"/>
    </source>
</evidence>
<dbReference type="EMBL" id="UGOD01000001">
    <property type="protein sequence ID" value="STX51468.1"/>
    <property type="molecule type" value="Genomic_DNA"/>
</dbReference>
<dbReference type="OrthoDB" id="5650734at2"/>
<accession>A0A378JLA6</accession>
<evidence type="ECO:0000313" key="2">
    <source>
        <dbReference type="Proteomes" id="UP000254794"/>
    </source>
</evidence>
<reference evidence="1 2" key="1">
    <citation type="submission" date="2018-06" db="EMBL/GenBank/DDBJ databases">
        <authorList>
            <consortium name="Pathogen Informatics"/>
            <person name="Doyle S."/>
        </authorList>
    </citation>
    <scope>NUCLEOTIDE SEQUENCE [LARGE SCALE GENOMIC DNA]</scope>
    <source>
        <strain evidence="1 2">NCTC13316</strain>
    </source>
</reference>
<protein>
    <submittedName>
        <fullName evidence="1">Uncharacterized protein</fullName>
    </submittedName>
</protein>
<sequence length="51" mass="6189">MKWYIKVLEPVLNKIIHEQRDEAREFLAVCLYVFNTFDNNPELEFYLGPIE</sequence>
<gene>
    <name evidence="1" type="ORF">NCTC13316_01563</name>
</gene>
<dbReference type="Proteomes" id="UP000254794">
    <property type="component" value="Unassembled WGS sequence"/>
</dbReference>
<organism evidence="1 2">
    <name type="scientific">Legionella busanensis</name>
    <dbReference type="NCBI Taxonomy" id="190655"/>
    <lineage>
        <taxon>Bacteria</taxon>
        <taxon>Pseudomonadati</taxon>
        <taxon>Pseudomonadota</taxon>
        <taxon>Gammaproteobacteria</taxon>
        <taxon>Legionellales</taxon>
        <taxon>Legionellaceae</taxon>
        <taxon>Legionella</taxon>
    </lineage>
</organism>
<keyword evidence="2" id="KW-1185">Reference proteome</keyword>
<proteinExistence type="predicted"/>